<dbReference type="SMART" id="SM00421">
    <property type="entry name" value="HTH_LUXR"/>
    <property type="match status" value="1"/>
</dbReference>
<evidence type="ECO:0000313" key="5">
    <source>
        <dbReference type="EMBL" id="SJZ30871.1"/>
    </source>
</evidence>
<dbReference type="RefSeq" id="WP_085931868.1">
    <property type="nucleotide sequence ID" value="NZ_FUWJ01000001.1"/>
</dbReference>
<evidence type="ECO:0000256" key="1">
    <source>
        <dbReference type="ARBA" id="ARBA00023015"/>
    </source>
</evidence>
<keyword evidence="3" id="KW-0804">Transcription</keyword>
<dbReference type="InterPro" id="IPR036693">
    <property type="entry name" value="TF_LuxR_autoind-bd_dom_sf"/>
</dbReference>
<dbReference type="Gene3D" id="1.10.10.10">
    <property type="entry name" value="Winged helix-like DNA-binding domain superfamily/Winged helix DNA-binding domain"/>
    <property type="match status" value="1"/>
</dbReference>
<dbReference type="PRINTS" id="PR00038">
    <property type="entry name" value="HTHLUXR"/>
</dbReference>
<dbReference type="Gene3D" id="3.30.450.80">
    <property type="entry name" value="Transcription factor LuxR-like, autoinducer-binding domain"/>
    <property type="match status" value="1"/>
</dbReference>
<dbReference type="SUPFAM" id="SSF75516">
    <property type="entry name" value="Pheromone-binding domain of LuxR-like quorum-sensing transcription factors"/>
    <property type="match status" value="1"/>
</dbReference>
<dbReference type="PANTHER" id="PTHR44688">
    <property type="entry name" value="DNA-BINDING TRANSCRIPTIONAL ACTIVATOR DEVR_DOSR"/>
    <property type="match status" value="1"/>
</dbReference>
<gene>
    <name evidence="5" type="ORF">SAMN02745126_00091</name>
</gene>
<dbReference type="Pfam" id="PF00196">
    <property type="entry name" value="GerE"/>
    <property type="match status" value="1"/>
</dbReference>
<dbReference type="EMBL" id="FUWJ01000001">
    <property type="protein sequence ID" value="SJZ30871.1"/>
    <property type="molecule type" value="Genomic_DNA"/>
</dbReference>
<evidence type="ECO:0000256" key="3">
    <source>
        <dbReference type="ARBA" id="ARBA00023163"/>
    </source>
</evidence>
<evidence type="ECO:0000259" key="4">
    <source>
        <dbReference type="PROSITE" id="PS50043"/>
    </source>
</evidence>
<sequence length="241" mass="27046">MHRVFQTFIDRLSESVDRADLQSTLADAAAAFGLHCFAYLSLPPRPDDKALLISTYPTQWTTHYLQSRYERLDPVILQAQRGTDPFEWGFGAGSMTLSKRQQQFFDEAAQFDIRCGFTIPIHDGRGPVAAITFAAHERHPVFSRGVERHGEVLQFMALHYHAQVRQKLSGDRIIAGVALSPREFDCLRWAALGKSAGDTADILGIKRRTTVFHLENAKQKLGVRTISQAVARYSASMRTTP</sequence>
<keyword evidence="2 5" id="KW-0238">DNA-binding</keyword>
<feature type="domain" description="HTH luxR-type" evidence="4">
    <location>
        <begin position="172"/>
        <end position="237"/>
    </location>
</feature>
<dbReference type="AlphaFoldDB" id="A0A1T4JL38"/>
<name>A0A1T4JL38_9HYPH</name>
<dbReference type="OrthoDB" id="7345476at2"/>
<dbReference type="Proteomes" id="UP000190092">
    <property type="component" value="Unassembled WGS sequence"/>
</dbReference>
<keyword evidence="6" id="KW-1185">Reference proteome</keyword>
<dbReference type="CDD" id="cd06170">
    <property type="entry name" value="LuxR_C_like"/>
    <property type="match status" value="1"/>
</dbReference>
<dbReference type="InterPro" id="IPR036388">
    <property type="entry name" value="WH-like_DNA-bd_sf"/>
</dbReference>
<dbReference type="SUPFAM" id="SSF46894">
    <property type="entry name" value="C-terminal effector domain of the bipartite response regulators"/>
    <property type="match status" value="1"/>
</dbReference>
<dbReference type="GO" id="GO:0006355">
    <property type="term" value="P:regulation of DNA-templated transcription"/>
    <property type="evidence" value="ECO:0007669"/>
    <property type="project" value="InterPro"/>
</dbReference>
<dbReference type="STRING" id="225324.SAMN02745126_00091"/>
<dbReference type="InterPro" id="IPR005143">
    <property type="entry name" value="TF_LuxR_autoind-bd_dom"/>
</dbReference>
<protein>
    <submittedName>
        <fullName evidence="5">DNA-binding transcriptional regulator, CsgD family</fullName>
    </submittedName>
</protein>
<dbReference type="InterPro" id="IPR016032">
    <property type="entry name" value="Sig_transdc_resp-reg_C-effctor"/>
</dbReference>
<keyword evidence="1" id="KW-0805">Transcription regulation</keyword>
<evidence type="ECO:0000313" key="6">
    <source>
        <dbReference type="Proteomes" id="UP000190092"/>
    </source>
</evidence>
<proteinExistence type="predicted"/>
<accession>A0A1T4JL38</accession>
<evidence type="ECO:0000256" key="2">
    <source>
        <dbReference type="ARBA" id="ARBA00023125"/>
    </source>
</evidence>
<organism evidence="5 6">
    <name type="scientific">Enhydrobacter aerosaccus</name>
    <dbReference type="NCBI Taxonomy" id="225324"/>
    <lineage>
        <taxon>Bacteria</taxon>
        <taxon>Pseudomonadati</taxon>
        <taxon>Pseudomonadota</taxon>
        <taxon>Alphaproteobacteria</taxon>
        <taxon>Hyphomicrobiales</taxon>
        <taxon>Enhydrobacter</taxon>
    </lineage>
</organism>
<dbReference type="InterPro" id="IPR000792">
    <property type="entry name" value="Tscrpt_reg_LuxR_C"/>
</dbReference>
<dbReference type="GO" id="GO:0003677">
    <property type="term" value="F:DNA binding"/>
    <property type="evidence" value="ECO:0007669"/>
    <property type="project" value="UniProtKB-KW"/>
</dbReference>
<reference evidence="6" key="1">
    <citation type="submission" date="2017-02" db="EMBL/GenBank/DDBJ databases">
        <authorList>
            <person name="Varghese N."/>
            <person name="Submissions S."/>
        </authorList>
    </citation>
    <scope>NUCLEOTIDE SEQUENCE [LARGE SCALE GENOMIC DNA]</scope>
    <source>
        <strain evidence="6">ATCC 27094</strain>
    </source>
</reference>
<dbReference type="PROSITE" id="PS50043">
    <property type="entry name" value="HTH_LUXR_2"/>
    <property type="match status" value="1"/>
</dbReference>
<dbReference type="Pfam" id="PF03472">
    <property type="entry name" value="Autoind_bind"/>
    <property type="match status" value="1"/>
</dbReference>
<dbReference type="PANTHER" id="PTHR44688:SF16">
    <property type="entry name" value="DNA-BINDING TRANSCRIPTIONAL ACTIVATOR DEVR_DOSR"/>
    <property type="match status" value="1"/>
</dbReference>